<dbReference type="PANTHER" id="PTHR43745:SF2">
    <property type="entry name" value="NITROREDUCTASE MJ1384-RELATED"/>
    <property type="match status" value="1"/>
</dbReference>
<feature type="domain" description="Nitroreductase" evidence="1">
    <location>
        <begin position="125"/>
        <end position="311"/>
    </location>
</feature>
<proteinExistence type="predicted"/>
<dbReference type="SUPFAM" id="SSF55469">
    <property type="entry name" value="FMN-dependent nitroreductase-like"/>
    <property type="match status" value="1"/>
</dbReference>
<dbReference type="InterPro" id="IPR052544">
    <property type="entry name" value="Bacteriocin_Proc_Enz"/>
</dbReference>
<dbReference type="InterPro" id="IPR000415">
    <property type="entry name" value="Nitroreductase-like"/>
</dbReference>
<dbReference type="EMBL" id="AB839366">
    <property type="protein sequence ID" value="BAO73277.1"/>
    <property type="molecule type" value="Genomic_DNA"/>
</dbReference>
<dbReference type="Pfam" id="PF00881">
    <property type="entry name" value="Nitroreductase"/>
    <property type="match status" value="1"/>
</dbReference>
<evidence type="ECO:0000259" key="1">
    <source>
        <dbReference type="Pfam" id="PF00881"/>
    </source>
</evidence>
<accession>A0A024F939</accession>
<dbReference type="SMR" id="A0A024F939"/>
<evidence type="ECO:0000313" key="2">
    <source>
        <dbReference type="EMBL" id="BAO73277.1"/>
    </source>
</evidence>
<dbReference type="AlphaFoldDB" id="A0A024F939"/>
<sequence>MSFFSKDNIRSTVPRHLTGEEARQLFEFNTNYFSFSDYHHQTVLKTSKQLVAQHLMPYESDNLSQEFLMNYKANNDYLGFKTSVSEFFTDSAITNFTNSSYFEDFQNVIALPQAKKLAPSLSTCIVNRRSHRRFKAMKMPKQDLANLLYYACGVSGEATVKQEIQKKVALRNCASGGGLYPITLYFYARQVEGLEDGYYEYLPYQHALRCHLIAPAEDMRALAEFGAINAEDSNLVFMYAYNYLKNTRKYGNQATVYAFIEAGEIAQNIQLVSTALTYGSLDIGGYNKEYIEEKLDLDGINHHVIHMTVVGNKEFS</sequence>
<dbReference type="CDD" id="cd02142">
    <property type="entry name" value="McbC_SagB-like_oxidoreductase"/>
    <property type="match status" value="1"/>
</dbReference>
<dbReference type="InterPro" id="IPR029479">
    <property type="entry name" value="Nitroreductase"/>
</dbReference>
<dbReference type="InterPro" id="IPR020051">
    <property type="entry name" value="SagB-type_dehydrogenase"/>
</dbReference>
<protein>
    <submittedName>
        <fullName evidence="2">SagB protein</fullName>
    </submittedName>
</protein>
<name>A0A024F939_STRAP</name>
<dbReference type="PANTHER" id="PTHR43745">
    <property type="entry name" value="NITROREDUCTASE MJ1384-RELATED"/>
    <property type="match status" value="1"/>
</dbReference>
<dbReference type="GO" id="GO:0016491">
    <property type="term" value="F:oxidoreductase activity"/>
    <property type="evidence" value="ECO:0007669"/>
    <property type="project" value="InterPro"/>
</dbReference>
<organism evidence="2">
    <name type="scientific">Streptococcus anginosus subsp. whileyi</name>
    <dbReference type="NCBI Taxonomy" id="1272910"/>
    <lineage>
        <taxon>Bacteria</taxon>
        <taxon>Bacillati</taxon>
        <taxon>Bacillota</taxon>
        <taxon>Bacilli</taxon>
        <taxon>Lactobacillales</taxon>
        <taxon>Streptococcaceae</taxon>
        <taxon>Streptococcus</taxon>
        <taxon>Streptococcus anginosus group</taxon>
    </lineage>
</organism>
<reference evidence="2" key="1">
    <citation type="journal article" date="2014" name="Microbiology">
        <title>A streptolysin S homologue is essential for beta-haemolytic Streptococcus constellatus subsp. constellatus cytotoxicity.</title>
        <authorList>
            <person name="Tabata A."/>
            <person name="Sato Y."/>
            <person name="Maya K."/>
            <person name="Nakano K."/>
            <person name="Kikuchi K."/>
            <person name="Whiley R.A."/>
            <person name="Ohkura K."/>
            <person name="Tomoyasu T."/>
            <person name="Nagamune H."/>
        </authorList>
    </citation>
    <scope>NUCLEOTIDE SEQUENCE</scope>
    <source>
        <strain evidence="2">MAS624</strain>
    </source>
</reference>
<gene>
    <name evidence="2" type="primary">sagB</name>
</gene>
<dbReference type="Gene3D" id="3.40.109.10">
    <property type="entry name" value="NADH Oxidase"/>
    <property type="match status" value="1"/>
</dbReference>
<dbReference type="NCBIfam" id="TIGR03605">
    <property type="entry name" value="antibiot_sagB"/>
    <property type="match status" value="1"/>
</dbReference>